<organism evidence="5 6">
    <name type="scientific">Chaetomium strumarium</name>
    <dbReference type="NCBI Taxonomy" id="1170767"/>
    <lineage>
        <taxon>Eukaryota</taxon>
        <taxon>Fungi</taxon>
        <taxon>Dikarya</taxon>
        <taxon>Ascomycota</taxon>
        <taxon>Pezizomycotina</taxon>
        <taxon>Sordariomycetes</taxon>
        <taxon>Sordariomycetidae</taxon>
        <taxon>Sordariales</taxon>
        <taxon>Chaetomiaceae</taxon>
        <taxon>Chaetomium</taxon>
    </lineage>
</organism>
<evidence type="ECO:0000256" key="4">
    <source>
        <dbReference type="SAM" id="MobiDB-lite"/>
    </source>
</evidence>
<gene>
    <name evidence="5" type="ORF">B0T15DRAFT_496405</name>
</gene>
<keyword evidence="3" id="KW-0539">Nucleus</keyword>
<dbReference type="EMBL" id="JAUDZG010000007">
    <property type="protein sequence ID" value="KAK3301922.1"/>
    <property type="molecule type" value="Genomic_DNA"/>
</dbReference>
<feature type="region of interest" description="Disordered" evidence="4">
    <location>
        <begin position="205"/>
        <end position="306"/>
    </location>
</feature>
<comment type="caution">
    <text evidence="5">The sequence shown here is derived from an EMBL/GenBank/DDBJ whole genome shotgun (WGS) entry which is preliminary data.</text>
</comment>
<dbReference type="GO" id="GO:0071013">
    <property type="term" value="C:catalytic step 2 spliceosome"/>
    <property type="evidence" value="ECO:0007669"/>
    <property type="project" value="TreeGrafter"/>
</dbReference>
<comment type="subcellular location">
    <subcellularLocation>
        <location evidence="1">Nucleus</location>
    </subcellularLocation>
</comment>
<dbReference type="Proteomes" id="UP001273166">
    <property type="component" value="Unassembled WGS sequence"/>
</dbReference>
<dbReference type="GeneID" id="87886004"/>
<reference evidence="5" key="1">
    <citation type="journal article" date="2023" name="Mol. Phylogenet. Evol.">
        <title>Genome-scale phylogeny and comparative genomics of the fungal order Sordariales.</title>
        <authorList>
            <person name="Hensen N."/>
            <person name="Bonometti L."/>
            <person name="Westerberg I."/>
            <person name="Brannstrom I.O."/>
            <person name="Guillou S."/>
            <person name="Cros-Aarteil S."/>
            <person name="Calhoun S."/>
            <person name="Haridas S."/>
            <person name="Kuo A."/>
            <person name="Mondo S."/>
            <person name="Pangilinan J."/>
            <person name="Riley R."/>
            <person name="LaButti K."/>
            <person name="Andreopoulos B."/>
            <person name="Lipzen A."/>
            <person name="Chen C."/>
            <person name="Yan M."/>
            <person name="Daum C."/>
            <person name="Ng V."/>
            <person name="Clum A."/>
            <person name="Steindorff A."/>
            <person name="Ohm R.A."/>
            <person name="Martin F."/>
            <person name="Silar P."/>
            <person name="Natvig D.O."/>
            <person name="Lalanne C."/>
            <person name="Gautier V."/>
            <person name="Ament-Velasquez S.L."/>
            <person name="Kruys A."/>
            <person name="Hutchinson M.I."/>
            <person name="Powell A.J."/>
            <person name="Barry K."/>
            <person name="Miller A.N."/>
            <person name="Grigoriev I.V."/>
            <person name="Debuchy R."/>
            <person name="Gladieux P."/>
            <person name="Hiltunen Thoren M."/>
            <person name="Johannesson H."/>
        </authorList>
    </citation>
    <scope>NUCLEOTIDE SEQUENCE</scope>
    <source>
        <strain evidence="5">CBS 333.67</strain>
    </source>
</reference>
<evidence type="ECO:0000256" key="3">
    <source>
        <dbReference type="ARBA" id="ARBA00023242"/>
    </source>
</evidence>
<protein>
    <submittedName>
        <fullName evidence="5">NRDE-2, necessary for RNA interference-domain-containing protein</fullName>
    </submittedName>
</protein>
<dbReference type="GO" id="GO:0031048">
    <property type="term" value="P:regulatory ncRNA-mediated heterochromatin formation"/>
    <property type="evidence" value="ECO:0007669"/>
    <property type="project" value="TreeGrafter"/>
</dbReference>
<dbReference type="InterPro" id="IPR013633">
    <property type="entry name" value="NRDE-2"/>
</dbReference>
<accession>A0AAJ0LY14</accession>
<dbReference type="InterPro" id="IPR011990">
    <property type="entry name" value="TPR-like_helical_dom_sf"/>
</dbReference>
<feature type="region of interest" description="Disordered" evidence="4">
    <location>
        <begin position="466"/>
        <end position="490"/>
    </location>
</feature>
<dbReference type="GO" id="GO:1902369">
    <property type="term" value="P:negative regulation of RNA catabolic process"/>
    <property type="evidence" value="ECO:0007669"/>
    <property type="project" value="TreeGrafter"/>
</dbReference>
<name>A0AAJ0LY14_9PEZI</name>
<dbReference type="PANTHER" id="PTHR13471:SF0">
    <property type="entry name" value="NUCLEAR EXOSOME REGULATOR NRDE2"/>
    <property type="match status" value="1"/>
</dbReference>
<feature type="compositionally biased region" description="Basic and acidic residues" evidence="4">
    <location>
        <begin position="39"/>
        <end position="100"/>
    </location>
</feature>
<keyword evidence="6" id="KW-1185">Reference proteome</keyword>
<proteinExistence type="inferred from homology"/>
<feature type="compositionally biased region" description="Low complexity" evidence="4">
    <location>
        <begin position="281"/>
        <end position="295"/>
    </location>
</feature>
<evidence type="ECO:0000256" key="2">
    <source>
        <dbReference type="ARBA" id="ARBA00009265"/>
    </source>
</evidence>
<dbReference type="AlphaFoldDB" id="A0AAJ0LY14"/>
<feature type="compositionally biased region" description="Acidic residues" evidence="4">
    <location>
        <begin position="473"/>
        <end position="490"/>
    </location>
</feature>
<reference evidence="5" key="2">
    <citation type="submission" date="2023-06" db="EMBL/GenBank/DDBJ databases">
        <authorList>
            <consortium name="Lawrence Berkeley National Laboratory"/>
            <person name="Mondo S.J."/>
            <person name="Hensen N."/>
            <person name="Bonometti L."/>
            <person name="Westerberg I."/>
            <person name="Brannstrom I.O."/>
            <person name="Guillou S."/>
            <person name="Cros-Aarteil S."/>
            <person name="Calhoun S."/>
            <person name="Haridas S."/>
            <person name="Kuo A."/>
            <person name="Pangilinan J."/>
            <person name="Riley R."/>
            <person name="Labutti K."/>
            <person name="Andreopoulos B."/>
            <person name="Lipzen A."/>
            <person name="Chen C."/>
            <person name="Yanf M."/>
            <person name="Daum C."/>
            <person name="Ng V."/>
            <person name="Clum A."/>
            <person name="Steindorff A."/>
            <person name="Ohm R."/>
            <person name="Martin F."/>
            <person name="Silar P."/>
            <person name="Natvig D."/>
            <person name="Lalanne C."/>
            <person name="Gautier V."/>
            <person name="Ament-Velasquez S.L."/>
            <person name="Kruys A."/>
            <person name="Hutchinson M.I."/>
            <person name="Powell A.J."/>
            <person name="Barry K."/>
            <person name="Miller A.N."/>
            <person name="Grigoriev I.V."/>
            <person name="Debuchy R."/>
            <person name="Gladieux P."/>
            <person name="Thoren M.H."/>
            <person name="Johannesson H."/>
        </authorList>
    </citation>
    <scope>NUCLEOTIDE SEQUENCE</scope>
    <source>
        <strain evidence="5">CBS 333.67</strain>
    </source>
</reference>
<evidence type="ECO:0000256" key="1">
    <source>
        <dbReference type="ARBA" id="ARBA00004123"/>
    </source>
</evidence>
<dbReference type="RefSeq" id="XP_062717702.1">
    <property type="nucleotide sequence ID" value="XM_062867175.1"/>
</dbReference>
<dbReference type="Pfam" id="PF08424">
    <property type="entry name" value="NRDE-2"/>
    <property type="match status" value="1"/>
</dbReference>
<feature type="region of interest" description="Disordered" evidence="4">
    <location>
        <begin position="1"/>
        <end position="131"/>
    </location>
</feature>
<dbReference type="Gene3D" id="1.25.40.10">
    <property type="entry name" value="Tetratricopeptide repeat domain"/>
    <property type="match status" value="1"/>
</dbReference>
<evidence type="ECO:0000313" key="5">
    <source>
        <dbReference type="EMBL" id="KAK3301922.1"/>
    </source>
</evidence>
<evidence type="ECO:0000313" key="6">
    <source>
        <dbReference type="Proteomes" id="UP001273166"/>
    </source>
</evidence>
<sequence length="1165" mass="130855">METEREKEKGKRQRAVPKFGSFKPKGTSQPASPDTRLASGEHRESEKRRGDDRRDDERRRHDHSREHRHSDRERERRRDRDTERDHERDHRRERHRERQGSRPGSPKAASRDERQVTPLALPLSTSNDGDLFIIDKRGDPLILQYGSNDRSQVPAYYRFGAGRIIGSRGFLTIHREGAHERFSIRAPGEGSGSGSAFRDKALVEAAHRSRSRRVKPSADPPPPAAATDDFIPLDTSRKRKRGLEDPTDSDHDDKTPDYRSIYGKARPAASDSDSDSDSDPDVSSSTTPVDPSAAATHDHTELSTAKSRSIALSRHVKAHPTDIPAWLELISLQDTLFRQEHQRGQSQRTPEEVKSLAELKIALYQEALSHTTAAPGPGDRERLLVGMMREGARVWDPAVSARKWDEVAGSLTEGGGKSGCSSFGLWRARLNFEMGRATTVEVGVVKGYIVRKLAALTEELVVMHNPARREQQKEDEEDRDEEDRDEEDRDEEELCEQLVYVFLRLTRLLHDAGFAELAVAAWQAMLEMTFYRPQAGMEYDVESAAAAFADFWESEVPRIGEERAKGWRYFVEAGGNMVDPSEAKGDEPDGMPRTTHPFLAWAAAERQRAEKARMPARTLDEGVEDDPFRVVMFSDVKDFLVWFPSAALPRVRPLLADAFLVFCGLPPAVVSEERFGALLNDDPFVAGRGERLSLGVDQDRRHGETMDLSRKSPEFGQQGGSMAMSPEVLFPGKAWFRYLEEWSSAYRPGDRQVECSWVLGTLKCLVKTSWMEDLAEYYLAMEWLNAPNSVRKTAKWLLKQYSSNTKLYNAYALVEWANQNTEICHNVLSSATGLTSGDGQLLWNTWAWIHLQSGQREMALARLCSSADRDFKDTTVSPALLLKARSYHSSTRDYALSSRQLESASQHAEGLMLIEYLAAKAGTEAASETQGNISAALSSVESFSQELVARKLSGSPHHERLLQAAARLLYYHATHGPYRPLYLRAQLQTFIRLFPRNAIFLSLFAWSHSSSLRLADDPVRNVLSTLSLAEPHDCLSTRRFAIQYEARAGIGTAHSVRAAFESALTDSDAACLGSSVELWTAYLHFCCSHGELRGKKAREVFYRAIAACPWSKEVYMEAFTLQEGLGLDDAELRAVYETMVAKGLRVHVDLEESLGEFLQGRGRGR</sequence>
<dbReference type="PANTHER" id="PTHR13471">
    <property type="entry name" value="TETRATRICOPEPTIDE-LIKE HELICAL"/>
    <property type="match status" value="1"/>
</dbReference>
<feature type="compositionally biased region" description="Basic and acidic residues" evidence="4">
    <location>
        <begin position="242"/>
        <end position="257"/>
    </location>
</feature>
<comment type="similarity">
    <text evidence="2">Belongs to the NRDE2 family.</text>
</comment>